<gene>
    <name evidence="1" type="ORF">RHRU231_590031</name>
</gene>
<reference evidence="1 2" key="1">
    <citation type="journal article" date="2014" name="Genome Announc.">
        <title>Draft Genome Sequence of Propane- and Butane-Oxidizing Actinobacterium Rhodococcus ruber IEGM 231.</title>
        <authorList>
            <person name="Ivshina I.B."/>
            <person name="Kuyukina M.S."/>
            <person name="Krivoruchko A.V."/>
            <person name="Barbe V."/>
            <person name="Fischer C."/>
        </authorList>
    </citation>
    <scope>NUCLEOTIDE SEQUENCE [LARGE SCALE GENOMIC DNA]</scope>
</reference>
<proteinExistence type="predicted"/>
<organism evidence="1 2">
    <name type="scientific">Rhodococcus ruber</name>
    <dbReference type="NCBI Taxonomy" id="1830"/>
    <lineage>
        <taxon>Bacteria</taxon>
        <taxon>Bacillati</taxon>
        <taxon>Actinomycetota</taxon>
        <taxon>Actinomycetes</taxon>
        <taxon>Mycobacteriales</taxon>
        <taxon>Nocardiaceae</taxon>
        <taxon>Rhodococcus</taxon>
    </lineage>
</organism>
<dbReference type="EMBL" id="CCSD01000071">
    <property type="protein sequence ID" value="CDZ89972.1"/>
    <property type="molecule type" value="Genomic_DNA"/>
</dbReference>
<dbReference type="Proteomes" id="UP000042997">
    <property type="component" value="Unassembled WGS sequence"/>
</dbReference>
<evidence type="ECO:0000313" key="2">
    <source>
        <dbReference type="Proteomes" id="UP000042997"/>
    </source>
</evidence>
<evidence type="ECO:0000313" key="1">
    <source>
        <dbReference type="EMBL" id="CDZ89972.1"/>
    </source>
</evidence>
<dbReference type="KEGG" id="rrz:CS378_16200"/>
<dbReference type="RefSeq" id="WP_010595463.1">
    <property type="nucleotide sequence ID" value="NZ_CP023714.1"/>
</dbReference>
<dbReference type="OrthoDB" id="3381134at2"/>
<name>A0A098BNZ6_9NOCA</name>
<accession>A0A098BNZ6</accession>
<dbReference type="AlphaFoldDB" id="A0A098BNZ6"/>
<dbReference type="eggNOG" id="ENOG5030H5P">
    <property type="taxonomic scope" value="Bacteria"/>
</dbReference>
<dbReference type="GeneID" id="66833536"/>
<sequence length="226" mass="24770">MTAERSEPHLHRLTTPHAAAAVGIVFAVLFTTSIVLIRQAIPADPFGTTEWLDAGRSRLTVALMLSQFACIAFLWFIGALRHRLGDLEDQFFSTVFVGSGLLFLALILVTMASAGGLLLADQAAAVPAQESAAFAHALILQISNVYSIRMAAVFMISLATIWMRTGLMPRWLVAPTYLLALVLLFAVTEALWLTLVFPAWVAVISLFLLTHARQAFPPRRTIRPRT</sequence>
<protein>
    <submittedName>
        <fullName evidence="1">Uncharacterized protein</fullName>
    </submittedName>
</protein>